<dbReference type="AlphaFoldDB" id="A0A4U5MT14"/>
<sequence length="66" mass="7475">MTHRSKQFPILPESLHFHVTNCNVSFRMHAPNPESTISDHDPSLSPVTSTSNQNSKFHFSNTLINI</sequence>
<accession>A0A4U5MT14</accession>
<proteinExistence type="predicted"/>
<evidence type="ECO:0000313" key="3">
    <source>
        <dbReference type="Proteomes" id="UP000298663"/>
    </source>
</evidence>
<evidence type="ECO:0000256" key="1">
    <source>
        <dbReference type="SAM" id="MobiDB-lite"/>
    </source>
</evidence>
<comment type="caution">
    <text evidence="2">The sequence shown here is derived from an EMBL/GenBank/DDBJ whole genome shotgun (WGS) entry which is preliminary data.</text>
</comment>
<dbReference type="EMBL" id="AZBU02000006">
    <property type="protein sequence ID" value="TKR72886.1"/>
    <property type="molecule type" value="Genomic_DNA"/>
</dbReference>
<gene>
    <name evidence="2" type="ORF">L596_020272</name>
</gene>
<organism evidence="2 3">
    <name type="scientific">Steinernema carpocapsae</name>
    <name type="common">Entomopathogenic nematode</name>
    <dbReference type="NCBI Taxonomy" id="34508"/>
    <lineage>
        <taxon>Eukaryota</taxon>
        <taxon>Metazoa</taxon>
        <taxon>Ecdysozoa</taxon>
        <taxon>Nematoda</taxon>
        <taxon>Chromadorea</taxon>
        <taxon>Rhabditida</taxon>
        <taxon>Tylenchina</taxon>
        <taxon>Panagrolaimomorpha</taxon>
        <taxon>Strongyloidoidea</taxon>
        <taxon>Steinernematidae</taxon>
        <taxon>Steinernema</taxon>
    </lineage>
</organism>
<evidence type="ECO:0000313" key="2">
    <source>
        <dbReference type="EMBL" id="TKR72886.1"/>
    </source>
</evidence>
<reference evidence="2 3" key="2">
    <citation type="journal article" date="2019" name="G3 (Bethesda)">
        <title>Hybrid Assembly of the Genome of the Entomopathogenic Nematode Steinernema carpocapsae Identifies the X-Chromosome.</title>
        <authorList>
            <person name="Serra L."/>
            <person name="Macchietto M."/>
            <person name="Macias-Munoz A."/>
            <person name="McGill C.J."/>
            <person name="Rodriguez I.M."/>
            <person name="Rodriguez B."/>
            <person name="Murad R."/>
            <person name="Mortazavi A."/>
        </authorList>
    </citation>
    <scope>NUCLEOTIDE SEQUENCE [LARGE SCALE GENOMIC DNA]</scope>
    <source>
        <strain evidence="2 3">ALL</strain>
    </source>
</reference>
<keyword evidence="3" id="KW-1185">Reference proteome</keyword>
<reference evidence="2 3" key="1">
    <citation type="journal article" date="2015" name="Genome Biol.">
        <title>Comparative genomics of Steinernema reveals deeply conserved gene regulatory networks.</title>
        <authorList>
            <person name="Dillman A.R."/>
            <person name="Macchietto M."/>
            <person name="Porter C.F."/>
            <person name="Rogers A."/>
            <person name="Williams B."/>
            <person name="Antoshechkin I."/>
            <person name="Lee M.M."/>
            <person name="Goodwin Z."/>
            <person name="Lu X."/>
            <person name="Lewis E.E."/>
            <person name="Goodrich-Blair H."/>
            <person name="Stock S.P."/>
            <person name="Adams B.J."/>
            <person name="Sternberg P.W."/>
            <person name="Mortazavi A."/>
        </authorList>
    </citation>
    <scope>NUCLEOTIDE SEQUENCE [LARGE SCALE GENOMIC DNA]</scope>
    <source>
        <strain evidence="2 3">ALL</strain>
    </source>
</reference>
<feature type="region of interest" description="Disordered" evidence="1">
    <location>
        <begin position="33"/>
        <end position="52"/>
    </location>
</feature>
<protein>
    <submittedName>
        <fullName evidence="2">Uncharacterized protein</fullName>
    </submittedName>
</protein>
<dbReference type="Proteomes" id="UP000298663">
    <property type="component" value="Unassembled WGS sequence"/>
</dbReference>
<name>A0A4U5MT14_STECR</name>